<dbReference type="Pfam" id="PF13679">
    <property type="entry name" value="Methyltransf_32"/>
    <property type="match status" value="1"/>
</dbReference>
<gene>
    <name evidence="2" type="ORF">A8L45_07020</name>
</gene>
<dbReference type="Proteomes" id="UP000094936">
    <property type="component" value="Unassembled WGS sequence"/>
</dbReference>
<sequence>MRKPSSSYCDSFEKIDRFLTRFQPLWRDKPFDFLELPWKEEFPTLCEWLNSQKLDTLAEWKQNSHCLAREIEQWIPELVETMESTSWPLSTKDKVYPDNHLSTGIPGRKWQQINAFTESLTAEGENWLEWCGGKGFLGRLITQRTNAKVTTLEWQQSLCDQGADYAKQHQLKMDFVQSDAFSADSQQWVKDCDHAVALHACGDLHVTLINHATTAKIPAVSISPCCYHLIQAKVYQPLSEPARGSQLVLSKDDLKLPLQETVTAGNTVRNKRFIEVSFRLGFDLLQRSLLNTDTYLAVPSIKKSLLNEGFEAFCLWAATEKGLSLPENTDFQSFLSKGEKRFYVVEQMETVRTVFRRLLESWLVLDRAMYLQQMGYHVEIGEFCHRSLTPRNILIQARLYP</sequence>
<dbReference type="PANTHER" id="PTHR13369">
    <property type="match status" value="1"/>
</dbReference>
<dbReference type="AlphaFoldDB" id="A0A1C3EM16"/>
<dbReference type="GO" id="GO:0032259">
    <property type="term" value="P:methylation"/>
    <property type="evidence" value="ECO:0007669"/>
    <property type="project" value="UniProtKB-KW"/>
</dbReference>
<keyword evidence="2" id="KW-0489">Methyltransferase</keyword>
<dbReference type="SUPFAM" id="SSF53335">
    <property type="entry name" value="S-adenosyl-L-methionine-dependent methyltransferases"/>
    <property type="match status" value="1"/>
</dbReference>
<evidence type="ECO:0000313" key="3">
    <source>
        <dbReference type="Proteomes" id="UP000094936"/>
    </source>
</evidence>
<proteinExistence type="predicted"/>
<dbReference type="InterPro" id="IPR029063">
    <property type="entry name" value="SAM-dependent_MTases_sf"/>
</dbReference>
<accession>A0A1C3EM16</accession>
<name>A0A1C3EM16_9GAMM</name>
<reference evidence="2 3" key="1">
    <citation type="submission" date="2016-05" db="EMBL/GenBank/DDBJ databases">
        <title>Genomic Taxonomy of the Vibrionaceae.</title>
        <authorList>
            <person name="Gomez-Gil B."/>
            <person name="Enciso-Ibarra J."/>
        </authorList>
    </citation>
    <scope>NUCLEOTIDE SEQUENCE [LARGE SCALE GENOMIC DNA]</scope>
    <source>
        <strain evidence="2 3">CAIM 1920</strain>
    </source>
</reference>
<dbReference type="InterPro" id="IPR025714">
    <property type="entry name" value="Methyltranfer_dom"/>
</dbReference>
<dbReference type="EMBL" id="LYBM01000009">
    <property type="protein sequence ID" value="ODA34293.1"/>
    <property type="molecule type" value="Genomic_DNA"/>
</dbReference>
<evidence type="ECO:0000313" key="2">
    <source>
        <dbReference type="EMBL" id="ODA34293.1"/>
    </source>
</evidence>
<dbReference type="OrthoDB" id="5298194at2"/>
<dbReference type="RefSeq" id="WP_068900631.1">
    <property type="nucleotide sequence ID" value="NZ_JBHUIF010000009.1"/>
</dbReference>
<dbReference type="PANTHER" id="PTHR13369:SF0">
    <property type="entry name" value="GLUTATHIONE S-TRANSFERASE C-TERMINAL DOMAIN-CONTAINING PROTEIN"/>
    <property type="match status" value="1"/>
</dbReference>
<protein>
    <submittedName>
        <fullName evidence="2">SAM-dependent methyltransferase</fullName>
    </submittedName>
</protein>
<organism evidence="2 3">
    <name type="scientific">Veronia pacifica</name>
    <dbReference type="NCBI Taxonomy" id="1080227"/>
    <lineage>
        <taxon>Bacteria</taxon>
        <taxon>Pseudomonadati</taxon>
        <taxon>Pseudomonadota</taxon>
        <taxon>Gammaproteobacteria</taxon>
        <taxon>Vibrionales</taxon>
        <taxon>Vibrionaceae</taxon>
        <taxon>Veronia</taxon>
    </lineage>
</organism>
<feature type="domain" description="Methyltransferase" evidence="1">
    <location>
        <begin position="111"/>
        <end position="232"/>
    </location>
</feature>
<evidence type="ECO:0000259" key="1">
    <source>
        <dbReference type="Pfam" id="PF13679"/>
    </source>
</evidence>
<dbReference type="STRING" id="1080227.A8L45_07020"/>
<keyword evidence="2" id="KW-0808">Transferase</keyword>
<keyword evidence="3" id="KW-1185">Reference proteome</keyword>
<comment type="caution">
    <text evidence="2">The sequence shown here is derived from an EMBL/GenBank/DDBJ whole genome shotgun (WGS) entry which is preliminary data.</text>
</comment>
<dbReference type="GO" id="GO:0008168">
    <property type="term" value="F:methyltransferase activity"/>
    <property type="evidence" value="ECO:0007669"/>
    <property type="project" value="UniProtKB-KW"/>
</dbReference>